<dbReference type="Pfam" id="PF19647">
    <property type="entry name" value="Septknot"/>
    <property type="match status" value="1"/>
</dbReference>
<reference evidence="3 4" key="1">
    <citation type="submission" date="2012-10" db="EMBL/GenBank/DDBJ databases">
        <authorList>
            <person name="Harkins D.M."/>
            <person name="Durkin A.S."/>
            <person name="Brinkac L.M."/>
            <person name="Haft D.H."/>
            <person name="Selengut J.D."/>
            <person name="Sanka R."/>
            <person name="DePew J."/>
            <person name="Purushe J."/>
            <person name="Chanthongthip A."/>
            <person name="Lattana O."/>
            <person name="Phetsouvanh R."/>
            <person name="Newton P.N."/>
            <person name="Vinetz J.M."/>
            <person name="Sutton G.G."/>
            <person name="Nierman W.C."/>
            <person name="Fouts D.E."/>
        </authorList>
    </citation>
    <scope>NUCLEOTIDE SEQUENCE [LARGE SCALE GENOMIC DNA]</scope>
    <source>
        <strain evidence="3 4">UI 12758</strain>
    </source>
</reference>
<dbReference type="RefSeq" id="WP_000821219.1">
    <property type="nucleotide sequence ID" value="NZ_AHNR02000040.1"/>
</dbReference>
<evidence type="ECO:0000313" key="4">
    <source>
        <dbReference type="Proteomes" id="UP000001340"/>
    </source>
</evidence>
<accession>A0A0E2DGY1</accession>
<name>A0A0E2DGY1_LEPIR</name>
<comment type="caution">
    <text evidence="3">The sequence shown here is derived from an EMBL/GenBank/DDBJ whole genome shotgun (WGS) entry which is preliminary data.</text>
</comment>
<proteinExistence type="predicted"/>
<feature type="chain" id="PRO_5002393394" description="7(1) septoil knot domain-containing protein" evidence="1">
    <location>
        <begin position="20"/>
        <end position="104"/>
    </location>
</feature>
<organism evidence="3 4">
    <name type="scientific">Leptospira interrogans str. UI 12758</name>
    <dbReference type="NCBI Taxonomy" id="1049938"/>
    <lineage>
        <taxon>Bacteria</taxon>
        <taxon>Pseudomonadati</taxon>
        <taxon>Spirochaetota</taxon>
        <taxon>Spirochaetia</taxon>
        <taxon>Leptospirales</taxon>
        <taxon>Leptospiraceae</taxon>
        <taxon>Leptospira</taxon>
    </lineage>
</organism>
<dbReference type="Proteomes" id="UP000001340">
    <property type="component" value="Unassembled WGS sequence"/>
</dbReference>
<dbReference type="AlphaFoldDB" id="A0A0E2DGY1"/>
<dbReference type="EMBL" id="AHNR02000040">
    <property type="protein sequence ID" value="EKR54905.1"/>
    <property type="molecule type" value="Genomic_DNA"/>
</dbReference>
<protein>
    <recommendedName>
        <fullName evidence="2">7(1) septoil knot domain-containing protein</fullName>
    </recommendedName>
</protein>
<dbReference type="InterPro" id="IPR046148">
    <property type="entry name" value="Septknot"/>
</dbReference>
<feature type="domain" description="7(1) septoil knot" evidence="2">
    <location>
        <begin position="30"/>
        <end position="102"/>
    </location>
</feature>
<gene>
    <name evidence="3" type="ORF">LEP1GSC105_3761</name>
</gene>
<evidence type="ECO:0000313" key="3">
    <source>
        <dbReference type="EMBL" id="EKR54905.1"/>
    </source>
</evidence>
<keyword evidence="1" id="KW-0732">Signal</keyword>
<evidence type="ECO:0000259" key="2">
    <source>
        <dbReference type="Pfam" id="PF19647"/>
    </source>
</evidence>
<evidence type="ECO:0000256" key="1">
    <source>
        <dbReference type="SAM" id="SignalP"/>
    </source>
</evidence>
<sequence>MKRIIFLIFFLAAFINLNSKPIASSCTFNGVKLYGKVRVVNIGEDFRVTVVRNGEDLKVETGMINPDSCGRWQFVNIGEDFKIRYVDLDADFTIRLVTNGAGLP</sequence>
<feature type="signal peptide" evidence="1">
    <location>
        <begin position="1"/>
        <end position="19"/>
    </location>
</feature>